<protein>
    <recommendedName>
        <fullName evidence="1">USP domain-containing protein</fullName>
    </recommendedName>
</protein>
<evidence type="ECO:0000313" key="3">
    <source>
        <dbReference type="Proteomes" id="UP001162131"/>
    </source>
</evidence>
<evidence type="ECO:0000259" key="1">
    <source>
        <dbReference type="PROSITE" id="PS50235"/>
    </source>
</evidence>
<dbReference type="Proteomes" id="UP001162131">
    <property type="component" value="Unassembled WGS sequence"/>
</dbReference>
<comment type="caution">
    <text evidence="2">The sequence shown here is derived from an EMBL/GenBank/DDBJ whole genome shotgun (WGS) entry which is preliminary data.</text>
</comment>
<dbReference type="PROSITE" id="PS50235">
    <property type="entry name" value="USP_3"/>
    <property type="match status" value="1"/>
</dbReference>
<dbReference type="Gene3D" id="3.90.70.10">
    <property type="entry name" value="Cysteine proteinases"/>
    <property type="match status" value="1"/>
</dbReference>
<accession>A0AAU9ICI0</accession>
<reference evidence="2" key="1">
    <citation type="submission" date="2021-09" db="EMBL/GenBank/DDBJ databases">
        <authorList>
            <consortium name="AG Swart"/>
            <person name="Singh M."/>
            <person name="Singh A."/>
            <person name="Seah K."/>
            <person name="Emmerich C."/>
        </authorList>
    </citation>
    <scope>NUCLEOTIDE SEQUENCE</scope>
    <source>
        <strain evidence="2">ATCC30299</strain>
    </source>
</reference>
<dbReference type="InterPro" id="IPR001394">
    <property type="entry name" value="Peptidase_C19_UCH"/>
</dbReference>
<evidence type="ECO:0000313" key="2">
    <source>
        <dbReference type="EMBL" id="CAG9313068.1"/>
    </source>
</evidence>
<proteinExistence type="predicted"/>
<dbReference type="Pfam" id="PF00443">
    <property type="entry name" value="UCH"/>
    <property type="match status" value="1"/>
</dbReference>
<sequence>MHKIPFIANMQMLQIYMRFPYRMLQIYMRFPYKTRHIYIYNSLIKCYLWILDFLSQLFSTNFPINKGNQSYFSIPSKDGIQNYGNTCYLNSVLQILASTPEFSDCLIPDSDFSKTLLSIMRMVNRNSHANFKPKIDFLLKLIYRAYSNVFSI</sequence>
<dbReference type="GO" id="GO:0004843">
    <property type="term" value="F:cysteine-type deubiquitinase activity"/>
    <property type="evidence" value="ECO:0007669"/>
    <property type="project" value="InterPro"/>
</dbReference>
<dbReference type="GO" id="GO:0016579">
    <property type="term" value="P:protein deubiquitination"/>
    <property type="evidence" value="ECO:0007669"/>
    <property type="project" value="InterPro"/>
</dbReference>
<dbReference type="AlphaFoldDB" id="A0AAU9ICI0"/>
<dbReference type="PROSITE" id="PS00972">
    <property type="entry name" value="USP_1"/>
    <property type="match status" value="1"/>
</dbReference>
<dbReference type="InterPro" id="IPR038765">
    <property type="entry name" value="Papain-like_cys_pep_sf"/>
</dbReference>
<organism evidence="2 3">
    <name type="scientific">Blepharisma stoltei</name>
    <dbReference type="NCBI Taxonomy" id="1481888"/>
    <lineage>
        <taxon>Eukaryota</taxon>
        <taxon>Sar</taxon>
        <taxon>Alveolata</taxon>
        <taxon>Ciliophora</taxon>
        <taxon>Postciliodesmatophora</taxon>
        <taxon>Heterotrichea</taxon>
        <taxon>Heterotrichida</taxon>
        <taxon>Blepharismidae</taxon>
        <taxon>Blepharisma</taxon>
    </lineage>
</organism>
<dbReference type="InterPro" id="IPR018200">
    <property type="entry name" value="USP_CS"/>
</dbReference>
<gene>
    <name evidence="2" type="ORF">BSTOLATCC_MIC7853</name>
</gene>
<dbReference type="InterPro" id="IPR028889">
    <property type="entry name" value="USP"/>
</dbReference>
<name>A0AAU9ICI0_9CILI</name>
<feature type="domain" description="USP" evidence="1">
    <location>
        <begin position="78"/>
        <end position="152"/>
    </location>
</feature>
<dbReference type="SUPFAM" id="SSF54001">
    <property type="entry name" value="Cysteine proteinases"/>
    <property type="match status" value="1"/>
</dbReference>
<keyword evidence="3" id="KW-1185">Reference proteome</keyword>
<dbReference type="EMBL" id="CAJZBQ010000009">
    <property type="protein sequence ID" value="CAG9313068.1"/>
    <property type="molecule type" value="Genomic_DNA"/>
</dbReference>